<sequence length="69" mass="7664">MMGEGREGVTDSVSEMHSEIPFLNRDRDTPSLTLPTRGEGIVFRIGFSFLSCEQKEAERGRAPILASSY</sequence>
<dbReference type="KEGG" id="htq:FRZ44_30850"/>
<gene>
    <name evidence="1" type="ORF">FRZ44_30850</name>
</gene>
<protein>
    <submittedName>
        <fullName evidence="1">Uncharacterized protein</fullName>
    </submittedName>
</protein>
<evidence type="ECO:0000313" key="2">
    <source>
        <dbReference type="Proteomes" id="UP000326202"/>
    </source>
</evidence>
<accession>A0A5J6MJN6</accession>
<evidence type="ECO:0000313" key="1">
    <source>
        <dbReference type="EMBL" id="QEX17782.1"/>
    </source>
</evidence>
<name>A0A5J6MJN6_9PROT</name>
<proteinExistence type="predicted"/>
<organism evidence="1 2">
    <name type="scientific">Hypericibacter terrae</name>
    <dbReference type="NCBI Taxonomy" id="2602015"/>
    <lineage>
        <taxon>Bacteria</taxon>
        <taxon>Pseudomonadati</taxon>
        <taxon>Pseudomonadota</taxon>
        <taxon>Alphaproteobacteria</taxon>
        <taxon>Rhodospirillales</taxon>
        <taxon>Dongiaceae</taxon>
        <taxon>Hypericibacter</taxon>
    </lineage>
</organism>
<dbReference type="Proteomes" id="UP000326202">
    <property type="component" value="Chromosome"/>
</dbReference>
<dbReference type="AlphaFoldDB" id="A0A5J6MJN6"/>
<dbReference type="EMBL" id="CP042906">
    <property type="protein sequence ID" value="QEX17782.1"/>
    <property type="molecule type" value="Genomic_DNA"/>
</dbReference>
<keyword evidence="2" id="KW-1185">Reference proteome</keyword>
<reference evidence="1 2" key="1">
    <citation type="submission" date="2019-08" db="EMBL/GenBank/DDBJ databases">
        <title>Hyperibacter terrae gen. nov., sp. nov. and Hyperibacter viscosus sp. nov., two new members in the family Rhodospirillaceae isolated from the rhizosphere of Hypericum perforatum.</title>
        <authorList>
            <person name="Noviana Z."/>
        </authorList>
    </citation>
    <scope>NUCLEOTIDE SEQUENCE [LARGE SCALE GENOMIC DNA]</scope>
    <source>
        <strain evidence="1 2">R5913</strain>
    </source>
</reference>